<dbReference type="Proteomes" id="UP001314229">
    <property type="component" value="Unassembled WGS sequence"/>
</dbReference>
<comment type="caution">
    <text evidence="2">The sequence shown here is derived from an EMBL/GenBank/DDBJ whole genome shotgun (WGS) entry which is preliminary data.</text>
</comment>
<evidence type="ECO:0000313" key="2">
    <source>
        <dbReference type="EMBL" id="CAK6970683.1"/>
    </source>
</evidence>
<gene>
    <name evidence="2" type="ORF">FSCOSCO3_A035061</name>
</gene>
<feature type="region of interest" description="Disordered" evidence="1">
    <location>
        <begin position="1"/>
        <end position="20"/>
    </location>
</feature>
<sequence>MPAGGTLTREGGPADPKWCRLKTGGIQSFKMGRLRRLQQWHRCSFRRNRTDRKQTEDTESQKRGEIMEAMSVLDAQMVPRNPDISLHLHPPPTTRQV</sequence>
<evidence type="ECO:0000313" key="3">
    <source>
        <dbReference type="Proteomes" id="UP001314229"/>
    </source>
</evidence>
<organism evidence="2 3">
    <name type="scientific">Scomber scombrus</name>
    <name type="common">Atlantic mackerel</name>
    <name type="synonym">Scomber vernalis</name>
    <dbReference type="NCBI Taxonomy" id="13677"/>
    <lineage>
        <taxon>Eukaryota</taxon>
        <taxon>Metazoa</taxon>
        <taxon>Chordata</taxon>
        <taxon>Craniata</taxon>
        <taxon>Vertebrata</taxon>
        <taxon>Euteleostomi</taxon>
        <taxon>Actinopterygii</taxon>
        <taxon>Neopterygii</taxon>
        <taxon>Teleostei</taxon>
        <taxon>Neoteleostei</taxon>
        <taxon>Acanthomorphata</taxon>
        <taxon>Pelagiaria</taxon>
        <taxon>Scombriformes</taxon>
        <taxon>Scombridae</taxon>
        <taxon>Scomber</taxon>
    </lineage>
</organism>
<evidence type="ECO:0000256" key="1">
    <source>
        <dbReference type="SAM" id="MobiDB-lite"/>
    </source>
</evidence>
<dbReference type="AlphaFoldDB" id="A0AAV1PH03"/>
<feature type="region of interest" description="Disordered" evidence="1">
    <location>
        <begin position="46"/>
        <end position="97"/>
    </location>
</feature>
<name>A0AAV1PH03_SCOSC</name>
<proteinExistence type="predicted"/>
<reference evidence="2 3" key="1">
    <citation type="submission" date="2024-01" db="EMBL/GenBank/DDBJ databases">
        <authorList>
            <person name="Alioto T."/>
            <person name="Alioto T."/>
            <person name="Gomez Garrido J."/>
        </authorList>
    </citation>
    <scope>NUCLEOTIDE SEQUENCE [LARGE SCALE GENOMIC DNA]</scope>
</reference>
<feature type="compositionally biased region" description="Basic and acidic residues" evidence="1">
    <location>
        <begin position="51"/>
        <end position="66"/>
    </location>
</feature>
<accession>A0AAV1PH03</accession>
<dbReference type="EMBL" id="CAWUFR010000162">
    <property type="protein sequence ID" value="CAK6970683.1"/>
    <property type="molecule type" value="Genomic_DNA"/>
</dbReference>
<protein>
    <submittedName>
        <fullName evidence="2">Uncharacterized protein</fullName>
    </submittedName>
</protein>
<keyword evidence="3" id="KW-1185">Reference proteome</keyword>